<keyword evidence="3" id="KW-0378">Hydrolase</keyword>
<dbReference type="PROSITE" id="PS00139">
    <property type="entry name" value="THIOL_PROTEASE_CYS"/>
    <property type="match status" value="1"/>
</dbReference>
<dbReference type="GO" id="GO:0008234">
    <property type="term" value="F:cysteine-type peptidase activity"/>
    <property type="evidence" value="ECO:0007669"/>
    <property type="project" value="UniProtKB-KW"/>
</dbReference>
<dbReference type="InterPro" id="IPR025661">
    <property type="entry name" value="Pept_asp_AS"/>
</dbReference>
<dbReference type="GO" id="GO:0006508">
    <property type="term" value="P:proteolysis"/>
    <property type="evidence" value="ECO:0007669"/>
    <property type="project" value="UniProtKB-KW"/>
</dbReference>
<dbReference type="Proteomes" id="UP000887581">
    <property type="component" value="Unplaced"/>
</dbReference>
<accession>A0A915PHW4</accession>
<feature type="domain" description="Cathepsin propeptide inhibitor" evidence="9">
    <location>
        <begin position="17"/>
        <end position="76"/>
    </location>
</feature>
<evidence type="ECO:0000256" key="5">
    <source>
        <dbReference type="ARBA" id="ARBA00023145"/>
    </source>
</evidence>
<protein>
    <recommendedName>
        <fullName evidence="7">Cathepsin L-like</fullName>
    </recommendedName>
</protein>
<dbReference type="SMART" id="SM00645">
    <property type="entry name" value="Pept_C1"/>
    <property type="match status" value="1"/>
</dbReference>
<dbReference type="AlphaFoldDB" id="A0A915PHW4"/>
<dbReference type="Pfam" id="PF08246">
    <property type="entry name" value="Inhibitor_I29"/>
    <property type="match status" value="1"/>
</dbReference>
<evidence type="ECO:0000256" key="2">
    <source>
        <dbReference type="ARBA" id="ARBA00022670"/>
    </source>
</evidence>
<reference evidence="11" key="1">
    <citation type="submission" date="2022-11" db="UniProtKB">
        <authorList>
            <consortium name="WormBaseParasite"/>
        </authorList>
    </citation>
    <scope>IDENTIFICATION</scope>
</reference>
<organism evidence="10 11">
    <name type="scientific">Setaria digitata</name>
    <dbReference type="NCBI Taxonomy" id="48799"/>
    <lineage>
        <taxon>Eukaryota</taxon>
        <taxon>Metazoa</taxon>
        <taxon>Ecdysozoa</taxon>
        <taxon>Nematoda</taxon>
        <taxon>Chromadorea</taxon>
        <taxon>Rhabditida</taxon>
        <taxon>Spirurina</taxon>
        <taxon>Spiruromorpha</taxon>
        <taxon>Filarioidea</taxon>
        <taxon>Setariidae</taxon>
        <taxon>Setaria</taxon>
    </lineage>
</organism>
<proteinExistence type="inferred from homology"/>
<dbReference type="FunFam" id="3.90.70.10:FF:000006">
    <property type="entry name" value="Cathepsin S"/>
    <property type="match status" value="1"/>
</dbReference>
<dbReference type="PRINTS" id="PR00705">
    <property type="entry name" value="PAPAIN"/>
</dbReference>
<keyword evidence="4" id="KW-0788">Thiol protease</keyword>
<dbReference type="Gene3D" id="3.90.70.10">
    <property type="entry name" value="Cysteine proteinases"/>
    <property type="match status" value="1"/>
</dbReference>
<dbReference type="SMART" id="SM00848">
    <property type="entry name" value="Inhibitor_I29"/>
    <property type="match status" value="1"/>
</dbReference>
<keyword evidence="5" id="KW-0865">Zymogen</keyword>
<dbReference type="SUPFAM" id="SSF54001">
    <property type="entry name" value="Cysteine proteinases"/>
    <property type="match status" value="1"/>
</dbReference>
<evidence type="ECO:0000256" key="3">
    <source>
        <dbReference type="ARBA" id="ARBA00022801"/>
    </source>
</evidence>
<evidence type="ECO:0000256" key="7">
    <source>
        <dbReference type="ARBA" id="ARBA00069138"/>
    </source>
</evidence>
<evidence type="ECO:0000259" key="8">
    <source>
        <dbReference type="SMART" id="SM00645"/>
    </source>
</evidence>
<dbReference type="InterPro" id="IPR000169">
    <property type="entry name" value="Pept_cys_AS"/>
</dbReference>
<evidence type="ECO:0000256" key="4">
    <source>
        <dbReference type="ARBA" id="ARBA00022807"/>
    </source>
</evidence>
<dbReference type="InterPro" id="IPR013128">
    <property type="entry name" value="Peptidase_C1A"/>
</dbReference>
<comment type="similarity">
    <text evidence="1">Belongs to the peptidase C1 family.</text>
</comment>
<dbReference type="CDD" id="cd02248">
    <property type="entry name" value="Peptidase_C1A"/>
    <property type="match status" value="1"/>
</dbReference>
<keyword evidence="10" id="KW-1185">Reference proteome</keyword>
<feature type="domain" description="Peptidase C1A papain C-terminal" evidence="8">
    <location>
        <begin position="111"/>
        <end position="324"/>
    </location>
</feature>
<evidence type="ECO:0000256" key="1">
    <source>
        <dbReference type="ARBA" id="ARBA00008455"/>
    </source>
</evidence>
<evidence type="ECO:0000313" key="10">
    <source>
        <dbReference type="Proteomes" id="UP000887581"/>
    </source>
</evidence>
<dbReference type="PROSITE" id="PS00640">
    <property type="entry name" value="THIOL_PROTEASE_ASN"/>
    <property type="match status" value="1"/>
</dbReference>
<evidence type="ECO:0000256" key="6">
    <source>
        <dbReference type="ARBA" id="ARBA00023157"/>
    </source>
</evidence>
<dbReference type="InterPro" id="IPR013201">
    <property type="entry name" value="Prot_inhib_I29"/>
</dbReference>
<sequence>MEKEGEVQAMQKLEAEWKDYKVALGRNYNSTENSYRMAIFESNELLTEKINREYDEGIVSYKTALNNLADLTDEEFKVMNGFKPFNETGFESRRQARQSGRYYEYNRNDRLPDEFDWRNYGFVTPVKDQGECGSCYAFCAVAALETYNKRRNGQLIDLSPQQIVDCTRQLGNNGCDGGTMTRVFKYATQYAVASDERYPYVSSVGQCRWRRNMGVVTDRGYYVIRPGDELALKHAVAVYGPVAVGITGSLREFRFYKSGVFSHPNCRVPDHGVLVVGYGTDPRGGDYWIIKNSWGTGWGQDGYIYMARNRGDMCRITSMASFPM</sequence>
<name>A0A915PHW4_9BILA</name>
<dbReference type="Pfam" id="PF00112">
    <property type="entry name" value="Peptidase_C1"/>
    <property type="match status" value="1"/>
</dbReference>
<keyword evidence="2" id="KW-0645">Protease</keyword>
<dbReference type="InterPro" id="IPR000668">
    <property type="entry name" value="Peptidase_C1A_C"/>
</dbReference>
<dbReference type="WBParaSite" id="sdigi.contig1181.g10256.t1">
    <property type="protein sequence ID" value="sdigi.contig1181.g10256.t1"/>
    <property type="gene ID" value="sdigi.contig1181.g10256"/>
</dbReference>
<dbReference type="InterPro" id="IPR039417">
    <property type="entry name" value="Peptidase_C1A_papain-like"/>
</dbReference>
<dbReference type="PANTHER" id="PTHR12411">
    <property type="entry name" value="CYSTEINE PROTEASE FAMILY C1-RELATED"/>
    <property type="match status" value="1"/>
</dbReference>
<dbReference type="InterPro" id="IPR038765">
    <property type="entry name" value="Papain-like_cys_pep_sf"/>
</dbReference>
<evidence type="ECO:0000313" key="11">
    <source>
        <dbReference type="WBParaSite" id="sdigi.contig1181.g10256.t1"/>
    </source>
</evidence>
<evidence type="ECO:0000259" key="9">
    <source>
        <dbReference type="SMART" id="SM00848"/>
    </source>
</evidence>
<keyword evidence="6" id="KW-1015">Disulfide bond</keyword>